<organism evidence="3 4">
    <name type="scientific">Geoglobus acetivorans</name>
    <dbReference type="NCBI Taxonomy" id="565033"/>
    <lineage>
        <taxon>Archaea</taxon>
        <taxon>Methanobacteriati</taxon>
        <taxon>Methanobacteriota</taxon>
        <taxon>Archaeoglobi</taxon>
        <taxon>Archaeoglobales</taxon>
        <taxon>Archaeoglobaceae</taxon>
        <taxon>Geoglobus</taxon>
    </lineage>
</organism>
<protein>
    <submittedName>
        <fullName evidence="3">4Fe-4S dicluster domain-containing protein</fullName>
    </submittedName>
</protein>
<dbReference type="PROSITE" id="PS51379">
    <property type="entry name" value="4FE4S_FER_2"/>
    <property type="match status" value="2"/>
</dbReference>
<comment type="similarity">
    <text evidence="1">Belongs to the HdrC family.</text>
</comment>
<dbReference type="GeneID" id="90450152"/>
<evidence type="ECO:0000259" key="2">
    <source>
        <dbReference type="PROSITE" id="PS51379"/>
    </source>
</evidence>
<gene>
    <name evidence="3" type="ORF">LPQ35_10610</name>
</gene>
<reference evidence="3 4" key="1">
    <citation type="submission" date="2021-11" db="EMBL/GenBank/DDBJ databases">
        <title>Whole genome of Geoglobus acetivorans.</title>
        <authorList>
            <person name="Liu D."/>
        </authorList>
    </citation>
    <scope>NUCLEOTIDE SEQUENCE [LARGE SCALE GENOMIC DNA]</scope>
    <source>
        <strain evidence="3 4">SBH6</strain>
    </source>
</reference>
<dbReference type="InterPro" id="IPR017900">
    <property type="entry name" value="4Fe4S_Fe_S_CS"/>
</dbReference>
<evidence type="ECO:0000256" key="1">
    <source>
        <dbReference type="ARBA" id="ARBA00007097"/>
    </source>
</evidence>
<dbReference type="InterPro" id="IPR051460">
    <property type="entry name" value="HdrC_iron-sulfur_subunit"/>
</dbReference>
<feature type="domain" description="4Fe-4S ferredoxin-type" evidence="2">
    <location>
        <begin position="15"/>
        <end position="49"/>
    </location>
</feature>
<evidence type="ECO:0000313" key="4">
    <source>
        <dbReference type="Proteomes" id="UP001492541"/>
    </source>
</evidence>
<dbReference type="Pfam" id="PF13183">
    <property type="entry name" value="Fer4_8"/>
    <property type="match status" value="1"/>
</dbReference>
<dbReference type="PROSITE" id="PS00198">
    <property type="entry name" value="4FE4S_FER_1"/>
    <property type="match status" value="2"/>
</dbReference>
<dbReference type="Gene3D" id="1.10.1060.10">
    <property type="entry name" value="Alpha-helical ferredoxin"/>
    <property type="match status" value="1"/>
</dbReference>
<sequence>MRTLNLDMKNPGLKEEIENDGGYITGCIQCGACMSICPVAISGFEFPNKRLFKLIILELEREVLEHRSPWICISCQRCVHVCPRNVNPHSIYFALRRYQSKQFRHPRIFEDIVRSIYQYGFVIEPDNSKRRELNLPDIKLGKEELDEIRMLMEDSRLRILGII</sequence>
<dbReference type="RefSeq" id="WP_193807054.1">
    <property type="nucleotide sequence ID" value="NZ_CP087714.1"/>
</dbReference>
<proteinExistence type="inferred from homology"/>
<dbReference type="InterPro" id="IPR009051">
    <property type="entry name" value="Helical_ferredxn"/>
</dbReference>
<dbReference type="Proteomes" id="UP001492541">
    <property type="component" value="Chromosome"/>
</dbReference>
<keyword evidence="4" id="KW-1185">Reference proteome</keyword>
<name>A0ABZ3H2N5_GEOAI</name>
<feature type="domain" description="4Fe-4S ferredoxin-type" evidence="2">
    <location>
        <begin position="62"/>
        <end position="92"/>
    </location>
</feature>
<dbReference type="PANTHER" id="PTHR43255:SF2">
    <property type="entry name" value="HETERODISULFIDE REDUCTASE RELATED PROTEIN"/>
    <property type="match status" value="1"/>
</dbReference>
<dbReference type="SUPFAM" id="SSF46548">
    <property type="entry name" value="alpha-helical ferredoxin"/>
    <property type="match status" value="1"/>
</dbReference>
<accession>A0ABZ3H2N5</accession>
<evidence type="ECO:0000313" key="3">
    <source>
        <dbReference type="EMBL" id="XAT63692.1"/>
    </source>
</evidence>
<dbReference type="PANTHER" id="PTHR43255">
    <property type="entry name" value="IRON-SULFUR-BINDING OXIDOREDUCTASE FADF-RELATED-RELATED"/>
    <property type="match status" value="1"/>
</dbReference>
<dbReference type="EMBL" id="CP087714">
    <property type="protein sequence ID" value="XAT63692.1"/>
    <property type="molecule type" value="Genomic_DNA"/>
</dbReference>
<dbReference type="InterPro" id="IPR017896">
    <property type="entry name" value="4Fe4S_Fe-S-bd"/>
</dbReference>